<accession>A0ABS5HDB0</accession>
<dbReference type="InterPro" id="IPR011249">
    <property type="entry name" value="Metalloenz_LuxS/M16"/>
</dbReference>
<proteinExistence type="predicted"/>
<sequence>MADSNKPLFSRPVLAAVMLFSTLAIWLLNLTAPTSSLPTPKVERWTTDSGVPVVWLNQDAWQNSDKLELRFTFRAPSQPSALVDTTLAMLMSDALPLSTSSINQRFAPLAAKAHSHYDHETQTIGLTLSNEMAYLEPTLALATTWLNNPDFKPRTFDNWQRQQNSLVSMQQNLEQLLFFDEAPDPSNAPLSLEQINRYYQTLKHSASAIYVVGHLSDEAKSALDDTLNKLTRDYRLATTDAGNTIEHVSAVIRKGTGTLYQTHSALAFTPITSIQDWISLQIWGVDLMSALNKSPSVEFVQLALTLSPKRPWAQLHIQHKQAFTDPLPPEENGEINAKVMPFIEAKQFVFAHQVPSANDDTLFQTHFSTFKDHLEQQILSPSWWATLATQVTHEDGLLPLQQFTQDYKNAIESFTIEDYRTALQQRLLSSSYQEIQIYQ</sequence>
<dbReference type="Gene3D" id="3.30.830.10">
    <property type="entry name" value="Metalloenzyme, LuxS/M16 peptidase-like"/>
    <property type="match status" value="1"/>
</dbReference>
<name>A0ABS5HDB0_9GAMM</name>
<organism evidence="1 2">
    <name type="scientific">Marinomonas vulgaris</name>
    <dbReference type="NCBI Taxonomy" id="2823372"/>
    <lineage>
        <taxon>Bacteria</taxon>
        <taxon>Pseudomonadati</taxon>
        <taxon>Pseudomonadota</taxon>
        <taxon>Gammaproteobacteria</taxon>
        <taxon>Oceanospirillales</taxon>
        <taxon>Oceanospirillaceae</taxon>
        <taxon>Marinomonas</taxon>
    </lineage>
</organism>
<evidence type="ECO:0000313" key="1">
    <source>
        <dbReference type="EMBL" id="MBR7889628.1"/>
    </source>
</evidence>
<dbReference type="Proteomes" id="UP000679722">
    <property type="component" value="Unassembled WGS sequence"/>
</dbReference>
<dbReference type="EMBL" id="JAGSSV010000016">
    <property type="protein sequence ID" value="MBR7889628.1"/>
    <property type="molecule type" value="Genomic_DNA"/>
</dbReference>
<comment type="caution">
    <text evidence="1">The sequence shown here is derived from an EMBL/GenBank/DDBJ whole genome shotgun (WGS) entry which is preliminary data.</text>
</comment>
<reference evidence="1 2" key="1">
    <citation type="submission" date="2021-04" db="EMBL/GenBank/DDBJ databases">
        <authorList>
            <person name="Sun C."/>
        </authorList>
    </citation>
    <scope>NUCLEOTIDE SEQUENCE [LARGE SCALE GENOMIC DNA]</scope>
    <source>
        <strain evidence="1 2">A79</strain>
    </source>
</reference>
<evidence type="ECO:0000313" key="2">
    <source>
        <dbReference type="Proteomes" id="UP000679722"/>
    </source>
</evidence>
<dbReference type="SUPFAM" id="SSF63411">
    <property type="entry name" value="LuxS/MPP-like metallohydrolase"/>
    <property type="match status" value="1"/>
</dbReference>
<gene>
    <name evidence="1" type="ORF">J9B83_11815</name>
</gene>
<keyword evidence="2" id="KW-1185">Reference proteome</keyword>
<dbReference type="RefSeq" id="WP_211536952.1">
    <property type="nucleotide sequence ID" value="NZ_JAGSSV010000016.1"/>
</dbReference>
<protein>
    <submittedName>
        <fullName evidence="1">Insulinase family protein</fullName>
    </submittedName>
</protein>
<reference evidence="2" key="2">
    <citation type="submission" date="2023-07" db="EMBL/GenBank/DDBJ databases">
        <title>Marinomonas vulgaris A79, complete genome.</title>
        <authorList>
            <person name="Ying J.-J."/>
        </authorList>
    </citation>
    <scope>NUCLEOTIDE SEQUENCE [LARGE SCALE GENOMIC DNA]</scope>
    <source>
        <strain evidence="2">A79</strain>
    </source>
</reference>